<sequence length="533" mass="57201">MIAPDGYLRNWTIHIPQYYDVNRASPLIMAFPGNGEAAGNIEAESGLSSPDVNPYAIMAYVNGYNLGFASNPNWGVPGSANAGVNDISFIKALITNLTASYCIDTGRIFATGHSNGAGFCGVMACDPVLSMTVAAFAPNSGAFYTNFTSGDPATIEPVNTPIQPLCSPGRNTVPILEFHGTSDDVISYTGGARNGRILPTTPHWVNDWSIRQGYGTANITTSLTSLNPNMAVTRYQYGGDAGQLGIVTHYMLTNWTHTFPNPSNVASAPVNAPSIMMDFFYRYTNTTQASSATSSSSTVSSTSTATSSSLSSSTVSTSSSMSSSISSSSSSPTSYSTSSSMSSSSSSSSSSMSSLISSSMSSSSGSSSGPPTSSATSSSTSSSSPSSSLSSSTAGSSLLVLTEQQCIQHDLEQQHTLSWAQLQLSNEFNNCCYLIEYLFGRFGLDDSQSQRTMRCSKQRHNVHRLWLWRLLLRFKFVLIQLTDESNFHRIILVLFGPIEPRRLRHYNQQHDSTGEYDLVSRFIDCIDRISIGF</sequence>
<keyword evidence="6" id="KW-0378">Hydrolase</keyword>
<dbReference type="GO" id="GO:0045493">
    <property type="term" value="P:xylan catabolic process"/>
    <property type="evidence" value="ECO:0007669"/>
    <property type="project" value="UniProtKB-KW"/>
</dbReference>
<comment type="subcellular location">
    <subcellularLocation>
        <location evidence="1">Secreted</location>
    </subcellularLocation>
</comment>
<dbReference type="InterPro" id="IPR029058">
    <property type="entry name" value="AB_hydrolase_fold"/>
</dbReference>
<accession>A0A4U0TYI5</accession>
<evidence type="ECO:0000256" key="4">
    <source>
        <dbReference type="ARBA" id="ARBA00022651"/>
    </source>
</evidence>
<dbReference type="OrthoDB" id="424610at2759"/>
<evidence type="ECO:0000256" key="7">
    <source>
        <dbReference type="ARBA" id="ARBA00023277"/>
    </source>
</evidence>
<gene>
    <name evidence="11" type="ORF">B0A50_04423</name>
</gene>
<evidence type="ECO:0000313" key="11">
    <source>
        <dbReference type="EMBL" id="TKA27591.1"/>
    </source>
</evidence>
<dbReference type="GO" id="GO:0005576">
    <property type="term" value="C:extracellular region"/>
    <property type="evidence" value="ECO:0007669"/>
    <property type="project" value="UniProtKB-SubCell"/>
</dbReference>
<dbReference type="AlphaFoldDB" id="A0A4U0TYI5"/>
<keyword evidence="7" id="KW-0119">Carbohydrate metabolism</keyword>
<name>A0A4U0TYI5_9PEZI</name>
<dbReference type="PANTHER" id="PTHR38050">
    <property type="match status" value="1"/>
</dbReference>
<evidence type="ECO:0000256" key="9">
    <source>
        <dbReference type="ARBA" id="ARBA00034075"/>
    </source>
</evidence>
<dbReference type="SUPFAM" id="SSF53474">
    <property type="entry name" value="alpha/beta-Hydrolases"/>
    <property type="match status" value="1"/>
</dbReference>
<keyword evidence="8" id="KW-0624">Polysaccharide degradation</keyword>
<keyword evidence="12" id="KW-1185">Reference proteome</keyword>
<protein>
    <recommendedName>
        <fullName evidence="2">feruloyl esterase</fullName>
        <ecNumber evidence="2">3.1.1.73</ecNumber>
    </recommendedName>
</protein>
<dbReference type="EMBL" id="NAJL01000022">
    <property type="protein sequence ID" value="TKA27591.1"/>
    <property type="molecule type" value="Genomic_DNA"/>
</dbReference>
<comment type="caution">
    <text evidence="11">The sequence shown here is derived from an EMBL/GenBank/DDBJ whole genome shotgun (WGS) entry which is preliminary data.</text>
</comment>
<reference evidence="11 12" key="1">
    <citation type="submission" date="2017-03" db="EMBL/GenBank/DDBJ databases">
        <title>Genomes of endolithic fungi from Antarctica.</title>
        <authorList>
            <person name="Coleine C."/>
            <person name="Masonjones S."/>
            <person name="Stajich J.E."/>
        </authorList>
    </citation>
    <scope>NUCLEOTIDE SEQUENCE [LARGE SCALE GENOMIC DNA]</scope>
    <source>
        <strain evidence="11 12">CCFEE 6315</strain>
    </source>
</reference>
<dbReference type="GO" id="GO:0030600">
    <property type="term" value="F:feruloyl esterase activity"/>
    <property type="evidence" value="ECO:0007669"/>
    <property type="project" value="UniProtKB-EC"/>
</dbReference>
<dbReference type="Proteomes" id="UP000308549">
    <property type="component" value="Unassembled WGS sequence"/>
</dbReference>
<proteinExistence type="predicted"/>
<feature type="region of interest" description="Disordered" evidence="10">
    <location>
        <begin position="291"/>
        <end position="390"/>
    </location>
</feature>
<organism evidence="11 12">
    <name type="scientific">Salinomyces thailandicus</name>
    <dbReference type="NCBI Taxonomy" id="706561"/>
    <lineage>
        <taxon>Eukaryota</taxon>
        <taxon>Fungi</taxon>
        <taxon>Dikarya</taxon>
        <taxon>Ascomycota</taxon>
        <taxon>Pezizomycotina</taxon>
        <taxon>Dothideomycetes</taxon>
        <taxon>Dothideomycetidae</taxon>
        <taxon>Mycosphaerellales</taxon>
        <taxon>Teratosphaeriaceae</taxon>
        <taxon>Salinomyces</taxon>
    </lineage>
</organism>
<evidence type="ECO:0000256" key="5">
    <source>
        <dbReference type="ARBA" id="ARBA00022729"/>
    </source>
</evidence>
<keyword evidence="3" id="KW-0964">Secreted</keyword>
<evidence type="ECO:0000256" key="2">
    <source>
        <dbReference type="ARBA" id="ARBA00013091"/>
    </source>
</evidence>
<evidence type="ECO:0000256" key="1">
    <source>
        <dbReference type="ARBA" id="ARBA00004613"/>
    </source>
</evidence>
<keyword evidence="4" id="KW-0858">Xylan degradation</keyword>
<evidence type="ECO:0000256" key="10">
    <source>
        <dbReference type="SAM" id="MobiDB-lite"/>
    </source>
</evidence>
<evidence type="ECO:0000313" key="12">
    <source>
        <dbReference type="Proteomes" id="UP000308549"/>
    </source>
</evidence>
<evidence type="ECO:0000256" key="8">
    <source>
        <dbReference type="ARBA" id="ARBA00023326"/>
    </source>
</evidence>
<evidence type="ECO:0000256" key="6">
    <source>
        <dbReference type="ARBA" id="ARBA00022801"/>
    </source>
</evidence>
<keyword evidence="5" id="KW-0732">Signal</keyword>
<dbReference type="EC" id="3.1.1.73" evidence="2"/>
<evidence type="ECO:0000256" key="3">
    <source>
        <dbReference type="ARBA" id="ARBA00022525"/>
    </source>
</evidence>
<dbReference type="Gene3D" id="3.40.50.1820">
    <property type="entry name" value="alpha/beta hydrolase"/>
    <property type="match status" value="1"/>
</dbReference>
<dbReference type="PANTHER" id="PTHR38050:SF2">
    <property type="entry name" value="FERULOYL ESTERASE C-RELATED"/>
    <property type="match status" value="1"/>
</dbReference>
<dbReference type="InterPro" id="IPR043595">
    <property type="entry name" value="FaeB/C/D"/>
</dbReference>
<comment type="catalytic activity">
    <reaction evidence="9">
        <text>feruloyl-polysaccharide + H2O = ferulate + polysaccharide.</text>
        <dbReference type="EC" id="3.1.1.73"/>
    </reaction>
</comment>